<feature type="non-terminal residue" evidence="1">
    <location>
        <position position="1"/>
    </location>
</feature>
<accession>A0A0K2TQN5</accession>
<protein>
    <submittedName>
        <fullName evidence="1">Uncharacterized protein</fullName>
    </submittedName>
</protein>
<reference evidence="1" key="1">
    <citation type="submission" date="2014-05" db="EMBL/GenBank/DDBJ databases">
        <authorList>
            <person name="Chronopoulou M."/>
        </authorList>
    </citation>
    <scope>NUCLEOTIDE SEQUENCE</scope>
    <source>
        <tissue evidence="1">Whole organism</tissue>
    </source>
</reference>
<dbReference type="AlphaFoldDB" id="A0A0K2TQN5"/>
<organism evidence="1">
    <name type="scientific">Lepeophtheirus salmonis</name>
    <name type="common">Salmon louse</name>
    <name type="synonym">Caligus salmonis</name>
    <dbReference type="NCBI Taxonomy" id="72036"/>
    <lineage>
        <taxon>Eukaryota</taxon>
        <taxon>Metazoa</taxon>
        <taxon>Ecdysozoa</taxon>
        <taxon>Arthropoda</taxon>
        <taxon>Crustacea</taxon>
        <taxon>Multicrustacea</taxon>
        <taxon>Hexanauplia</taxon>
        <taxon>Copepoda</taxon>
        <taxon>Siphonostomatoida</taxon>
        <taxon>Caligidae</taxon>
        <taxon>Lepeophtheirus</taxon>
    </lineage>
</organism>
<sequence length="59" mass="6654">LLWREGFLIDAFLSCFFLGNLPQNFSQCFERRLSLCPTICNTPCFLTGAFVSIKQSVGC</sequence>
<dbReference type="EMBL" id="HACA01010345">
    <property type="protein sequence ID" value="CDW27706.1"/>
    <property type="molecule type" value="Transcribed_RNA"/>
</dbReference>
<name>A0A0K2TQN5_LEPSM</name>
<proteinExistence type="predicted"/>
<evidence type="ECO:0000313" key="1">
    <source>
        <dbReference type="EMBL" id="CDW27706.1"/>
    </source>
</evidence>